<sequence length="1286" mass="145172">MAETSAAPVMMPPDDLRCKKNDGKSWRCGGWRIHEKSYCEKHFLQSVEVNAKRKSLASPEASKGKAKGSVVSGSGTRGKRSGGLDVGKSRRVGSVGRSRNSKRRGRDGELSSPEEVLPAKKHRNVGNQEEKEKEQGKMKPEVERDEGSFEENKDRAVGEETISGIMSGLKKRKIKGTEENDDEEDEKNEKGKTENSDRNAQLGSEEKIAGTEVLNEDEDVNLDGESGDTVVERAKRKDPRTKSLRVTDKKNDEDKFETSEVDCDVKDVKGGKLVIGGDDGSKMKSQLKGKSKEVRRRKSVRESDNADADNDGSQEEEDVCLADLVKKERSPEVLSKRKNKKLQGNGAEFSNKVEEDEGKGESEQEAPSGSKSSALNRVVKKAKSSSVSKLDMKEQRRKNQKREDISETKEEEGDCPGEMKDSKTEVLSKRDKRKLKDKEGEVPNKVKVKKAQRGGKHEAENDKRVSSVGSVVNKAKNTLENKSKLDEQRSSKKKKAMSDTKDGDGDSSDELKDESYTSGERTSRQAIMSSKSRKVDRRRKHFSSDDPEDNCQMCHQCMASNRKVVRCLKERNIPKGCRRRYCLECINKWYQLPHAAVAEACPYCRGNCNCKACLRRDKIPNLDIYSGVPETEAERIYHLTYLVGMLSPVLEQVHTQEVTEKEIEAKIRGLLSSEFELEKIEYYSDERLYCDNCGTSIVDFHRSCPKCSYDLCLTCCQELRKGCLRGGDEVVIKCRESYLHGDSGEPPLVSGSESASKEKVQPEWKAKENGEIPCPPEEMGGCGTNHLQLKCIFAESDVSELKRRVQSLLETHGISNDSKTFKQCVCFNRNVDADSGKQNLRKASSRQNSEDNYLFCPSASDLKRGDLDHFQRHWLKGEPVIVSNVLKLTPGLSWEPMVMWRAVREILVKKGSSDLMVTAVDCLDFCEVEINIHKFFRGYVVGREYPDNKWPEMLKLKDWPPSTLFEERLARHCKEFICALPFKEYTHPSSGVLNVATKLPEHILKPDMGPKTYIAYGYKEELGRGDSVTKLHCDMSDAVNILMHTADVPVENYKLDKIKKLKEEHDAEDQLELFGCNKGRLEPSITDPFGGHDAPLGDGENCCDCSSRPLERDEHNVNPSEAGEGGALWDIFRREDVPKIEEYLKKHHMEFRHLHCSPVQQVVHPIHDQSFYLTSHHKYQLKQEYGVEPWTFVQKLGEAVFIPAGCPHQVRNLKSCLKVALDFVSPENVSECVRLTEEFRVLPQTHRAKEDKLEVKKMVLHALDQTICCLDPQQSPCLKVPTKKST</sequence>
<organism evidence="1 2">
    <name type="scientific">Catharanthus roseus</name>
    <name type="common">Madagascar periwinkle</name>
    <name type="synonym">Vinca rosea</name>
    <dbReference type="NCBI Taxonomy" id="4058"/>
    <lineage>
        <taxon>Eukaryota</taxon>
        <taxon>Viridiplantae</taxon>
        <taxon>Streptophyta</taxon>
        <taxon>Embryophyta</taxon>
        <taxon>Tracheophyta</taxon>
        <taxon>Spermatophyta</taxon>
        <taxon>Magnoliopsida</taxon>
        <taxon>eudicotyledons</taxon>
        <taxon>Gunneridae</taxon>
        <taxon>Pentapetalae</taxon>
        <taxon>asterids</taxon>
        <taxon>lamiids</taxon>
        <taxon>Gentianales</taxon>
        <taxon>Apocynaceae</taxon>
        <taxon>Rauvolfioideae</taxon>
        <taxon>Vinceae</taxon>
        <taxon>Catharanthinae</taxon>
        <taxon>Catharanthus</taxon>
    </lineage>
</organism>
<evidence type="ECO:0000313" key="2">
    <source>
        <dbReference type="Proteomes" id="UP001060085"/>
    </source>
</evidence>
<proteinExistence type="predicted"/>
<keyword evidence="2" id="KW-1185">Reference proteome</keyword>
<accession>A0ACC0CG03</accession>
<name>A0ACC0CG03_CATRO</name>
<gene>
    <name evidence="1" type="ORF">M9H77_05064</name>
</gene>
<comment type="caution">
    <text evidence="1">The sequence shown here is derived from an EMBL/GenBank/DDBJ whole genome shotgun (WGS) entry which is preliminary data.</text>
</comment>
<reference evidence="2" key="1">
    <citation type="journal article" date="2023" name="Nat. Plants">
        <title>Single-cell RNA sequencing provides a high-resolution roadmap for understanding the multicellular compartmentation of specialized metabolism.</title>
        <authorList>
            <person name="Sun S."/>
            <person name="Shen X."/>
            <person name="Li Y."/>
            <person name="Li Y."/>
            <person name="Wang S."/>
            <person name="Li R."/>
            <person name="Zhang H."/>
            <person name="Shen G."/>
            <person name="Guo B."/>
            <person name="Wei J."/>
            <person name="Xu J."/>
            <person name="St-Pierre B."/>
            <person name="Chen S."/>
            <person name="Sun C."/>
        </authorList>
    </citation>
    <scope>NUCLEOTIDE SEQUENCE [LARGE SCALE GENOMIC DNA]</scope>
</reference>
<dbReference type="Proteomes" id="UP001060085">
    <property type="component" value="Linkage Group LG01"/>
</dbReference>
<dbReference type="EMBL" id="CM044701">
    <property type="protein sequence ID" value="KAI5683836.1"/>
    <property type="molecule type" value="Genomic_DNA"/>
</dbReference>
<protein>
    <submittedName>
        <fullName evidence="1">Uncharacterized protein</fullName>
    </submittedName>
</protein>
<evidence type="ECO:0000313" key="1">
    <source>
        <dbReference type="EMBL" id="KAI5683836.1"/>
    </source>
</evidence>